<comment type="caution">
    <text evidence="7">The sequence shown here is derived from an EMBL/GenBank/DDBJ whole genome shotgun (WGS) entry which is preliminary data.</text>
</comment>
<dbReference type="GO" id="GO:0009279">
    <property type="term" value="C:cell outer membrane"/>
    <property type="evidence" value="ECO:0007669"/>
    <property type="project" value="UniProtKB-SubCell"/>
</dbReference>
<evidence type="ECO:0000313" key="8">
    <source>
        <dbReference type="Proteomes" id="UP000321168"/>
    </source>
</evidence>
<keyword evidence="8" id="KW-1185">Reference proteome</keyword>
<evidence type="ECO:0000256" key="2">
    <source>
        <dbReference type="ARBA" id="ARBA00023136"/>
    </source>
</evidence>
<dbReference type="Gene3D" id="3.30.1330.60">
    <property type="entry name" value="OmpA-like domain"/>
    <property type="match status" value="1"/>
</dbReference>
<dbReference type="Proteomes" id="UP000321168">
    <property type="component" value="Unassembled WGS sequence"/>
</dbReference>
<dbReference type="AlphaFoldDB" id="A0A5C6UXX3"/>
<evidence type="ECO:0000313" key="7">
    <source>
        <dbReference type="EMBL" id="TXC78333.1"/>
    </source>
</evidence>
<dbReference type="EMBL" id="VORB01000007">
    <property type="protein sequence ID" value="TXC78333.1"/>
    <property type="molecule type" value="Genomic_DNA"/>
</dbReference>
<accession>A0A5C6UXX3</accession>
<dbReference type="InterPro" id="IPR050330">
    <property type="entry name" value="Bact_OuterMem_StrucFunc"/>
</dbReference>
<evidence type="ECO:0000259" key="5">
    <source>
        <dbReference type="PROSITE" id="PS50234"/>
    </source>
</evidence>
<dbReference type="PROSITE" id="PS50234">
    <property type="entry name" value="VWFA"/>
    <property type="match status" value="1"/>
</dbReference>
<dbReference type="SUPFAM" id="SSF103088">
    <property type="entry name" value="OmpA-like"/>
    <property type="match status" value="1"/>
</dbReference>
<comment type="subcellular location">
    <subcellularLocation>
        <location evidence="1">Cell outer membrane</location>
    </subcellularLocation>
</comment>
<dbReference type="InterPro" id="IPR006664">
    <property type="entry name" value="OMP_bac"/>
</dbReference>
<dbReference type="PROSITE" id="PS51123">
    <property type="entry name" value="OMPA_2"/>
    <property type="match status" value="1"/>
</dbReference>
<dbReference type="InterPro" id="IPR036465">
    <property type="entry name" value="vWFA_dom_sf"/>
</dbReference>
<protein>
    <submittedName>
        <fullName evidence="7">OmpA family protein</fullName>
    </submittedName>
</protein>
<name>A0A5C6UXX3_9FLAO</name>
<dbReference type="Gene3D" id="2.130.10.10">
    <property type="entry name" value="YVTN repeat-like/Quinoprotein amine dehydrogenase"/>
    <property type="match status" value="1"/>
</dbReference>
<dbReference type="PANTHER" id="PTHR30329">
    <property type="entry name" value="STATOR ELEMENT OF FLAGELLAR MOTOR COMPLEX"/>
    <property type="match status" value="1"/>
</dbReference>
<dbReference type="InterPro" id="IPR006665">
    <property type="entry name" value="OmpA-like"/>
</dbReference>
<feature type="domain" description="VWFA" evidence="5">
    <location>
        <begin position="553"/>
        <end position="726"/>
    </location>
</feature>
<dbReference type="Pfam" id="PF00691">
    <property type="entry name" value="OmpA"/>
    <property type="match status" value="1"/>
</dbReference>
<dbReference type="CDD" id="cd00198">
    <property type="entry name" value="vWFA"/>
    <property type="match status" value="1"/>
</dbReference>
<dbReference type="Pfam" id="PF00092">
    <property type="entry name" value="VWA"/>
    <property type="match status" value="1"/>
</dbReference>
<evidence type="ECO:0000256" key="1">
    <source>
        <dbReference type="ARBA" id="ARBA00004442"/>
    </source>
</evidence>
<dbReference type="OrthoDB" id="9782229at2"/>
<dbReference type="CDD" id="cd07185">
    <property type="entry name" value="OmpA_C-like"/>
    <property type="match status" value="1"/>
</dbReference>
<organism evidence="7 8">
    <name type="scientific">Luteibaculum oceani</name>
    <dbReference type="NCBI Taxonomy" id="1294296"/>
    <lineage>
        <taxon>Bacteria</taxon>
        <taxon>Pseudomonadati</taxon>
        <taxon>Bacteroidota</taxon>
        <taxon>Flavobacteriia</taxon>
        <taxon>Flavobacteriales</taxon>
        <taxon>Luteibaculaceae</taxon>
        <taxon>Luteibaculum</taxon>
    </lineage>
</organism>
<dbReference type="InterPro" id="IPR002035">
    <property type="entry name" value="VWF_A"/>
</dbReference>
<dbReference type="Gene3D" id="3.40.50.410">
    <property type="entry name" value="von Willebrand factor, type A domain"/>
    <property type="match status" value="1"/>
</dbReference>
<dbReference type="PANTHER" id="PTHR30329:SF21">
    <property type="entry name" value="LIPOPROTEIN YIAD-RELATED"/>
    <property type="match status" value="1"/>
</dbReference>
<dbReference type="InterPro" id="IPR036737">
    <property type="entry name" value="OmpA-like_sf"/>
</dbReference>
<feature type="domain" description="OmpA-like" evidence="6">
    <location>
        <begin position="829"/>
        <end position="946"/>
    </location>
</feature>
<dbReference type="SUPFAM" id="SSF53300">
    <property type="entry name" value="vWA-like"/>
    <property type="match status" value="1"/>
</dbReference>
<proteinExistence type="predicted"/>
<keyword evidence="3" id="KW-0998">Cell outer membrane</keyword>
<evidence type="ECO:0000256" key="4">
    <source>
        <dbReference type="PROSITE-ProRule" id="PRU00473"/>
    </source>
</evidence>
<gene>
    <name evidence="7" type="ORF">FRX97_08365</name>
</gene>
<dbReference type="PRINTS" id="PR01021">
    <property type="entry name" value="OMPADOMAIN"/>
</dbReference>
<sequence>MKKFLLYTIFILATVSVLGQSKSIISGDGRFVATVDYLDKNAVSGQHEYEARVYSVAYKTLIKAFRLRYEKSLNIDSLRLSHTGKMLYVGTKEDRRIYNTRVGNMLFRTNEPMEFAMANQDNFFVVSAPSFVKALDAYTGEEITNYKTAPNNQIKELYITQDDEHIAAITFRKQILFWQVGRERARKKYFGDDIVFKTNGKGFTVARKVGTQLNVYNYELPTFKRINKLSIDKVLREDARERTMALRESDPSQKRTIINPSKSLHNDFLLSQVGNYIAILAKSPEDEKELYVINTNTGTVKLREVVGDLKQEIALNWYSDSLLIPQNMASPRVYNANTNAFENNLKLKFLYSKKKGLFAKRQEWSNKNISSNFKWAISQKEDALLMSYTSGNEGPRKFPGFQFLGFSTNALFAYAKNNAGQKFYAELRGLKSVNAVKWIPLQEEERLYMEPEMGNVAAPNSYNFVRIKGMRHISEAGPTDTLRLLMKTVETGSKAGVQVQIVDQNGIYYYGAGTEDFKGIWCNLMVKGSDGKIRQIDDFSITEYSEMDSLPNAIATIMDFSGSMGWPRADALQEGVEKFINAKKEKDEVALFKYDHRVVQESDLLDKKERLIRKLYHLDFSSFGGATALLDATNAGIFGVKKARNVSRKIVIVMTDGNENSSLITKNEVLKNALENGVNIYTIGYGNQVNQGYLKSLSYNTRGGHYQIYDVADFEWIYNDIYKKSLNYYSVNYKTADKGSQVYLLKICKDGLNSDSVVVEFENNPADLAVLANTLADYKDNPVAASGFSEINTKGFNKPNLKQFSKVKMEQPLLPKRIRIYEDSLTTIEDEFSTIKLPRFNFDYDRVTTVKETESRILDLIAFLKKYPQVNLEIIGHTDNSGESDYNDDLSLRRAKRVKELIVDMGGDSNRLVIRGFGETAPVASNATEEGRAKNRRVEFNVIERK</sequence>
<dbReference type="SMART" id="SM00327">
    <property type="entry name" value="VWA"/>
    <property type="match status" value="1"/>
</dbReference>
<evidence type="ECO:0000259" key="6">
    <source>
        <dbReference type="PROSITE" id="PS51123"/>
    </source>
</evidence>
<evidence type="ECO:0000256" key="3">
    <source>
        <dbReference type="ARBA" id="ARBA00023237"/>
    </source>
</evidence>
<reference evidence="7 8" key="1">
    <citation type="submission" date="2019-08" db="EMBL/GenBank/DDBJ databases">
        <title>Genome of Luteibaculum oceani JCM 18817.</title>
        <authorList>
            <person name="Bowman J.P."/>
        </authorList>
    </citation>
    <scope>NUCLEOTIDE SEQUENCE [LARGE SCALE GENOMIC DNA]</scope>
    <source>
        <strain evidence="7 8">JCM 18817</strain>
    </source>
</reference>
<dbReference type="SUPFAM" id="SSF82171">
    <property type="entry name" value="DPP6 N-terminal domain-like"/>
    <property type="match status" value="1"/>
</dbReference>
<dbReference type="RefSeq" id="WP_147014755.1">
    <property type="nucleotide sequence ID" value="NZ_VORB01000007.1"/>
</dbReference>
<keyword evidence="2 4" id="KW-0472">Membrane</keyword>
<dbReference type="InterPro" id="IPR015943">
    <property type="entry name" value="WD40/YVTN_repeat-like_dom_sf"/>
</dbReference>